<feature type="compositionally biased region" description="Basic residues" evidence="1">
    <location>
        <begin position="134"/>
        <end position="147"/>
    </location>
</feature>
<gene>
    <name evidence="2" type="ORF">LTRI10_LOCUS19960</name>
</gene>
<name>A0AAV2DXV7_9ROSI</name>
<dbReference type="Proteomes" id="UP001497516">
    <property type="component" value="Chromosome 3"/>
</dbReference>
<proteinExistence type="predicted"/>
<dbReference type="EMBL" id="OZ034816">
    <property type="protein sequence ID" value="CAL1378373.1"/>
    <property type="molecule type" value="Genomic_DNA"/>
</dbReference>
<feature type="compositionally biased region" description="Polar residues" evidence="1">
    <location>
        <begin position="123"/>
        <end position="133"/>
    </location>
</feature>
<organism evidence="2 3">
    <name type="scientific">Linum trigynum</name>
    <dbReference type="NCBI Taxonomy" id="586398"/>
    <lineage>
        <taxon>Eukaryota</taxon>
        <taxon>Viridiplantae</taxon>
        <taxon>Streptophyta</taxon>
        <taxon>Embryophyta</taxon>
        <taxon>Tracheophyta</taxon>
        <taxon>Spermatophyta</taxon>
        <taxon>Magnoliopsida</taxon>
        <taxon>eudicotyledons</taxon>
        <taxon>Gunneridae</taxon>
        <taxon>Pentapetalae</taxon>
        <taxon>rosids</taxon>
        <taxon>fabids</taxon>
        <taxon>Malpighiales</taxon>
        <taxon>Linaceae</taxon>
        <taxon>Linum</taxon>
    </lineage>
</organism>
<feature type="region of interest" description="Disordered" evidence="1">
    <location>
        <begin position="99"/>
        <end position="147"/>
    </location>
</feature>
<sequence>MSLSQLSTGTSSIAMAIHSFETFPAAMATVEATLTQAISQQFAELRAMIADLPQTAIANEQPQNSVSETAEPVLPEEIIATPLFPSTAASPPLRLVVVEQPSKESNPPAANEKEEPGEDWVATETTRSPSLQSTRRRWLRFSHSRHQ</sequence>
<evidence type="ECO:0000256" key="1">
    <source>
        <dbReference type="SAM" id="MobiDB-lite"/>
    </source>
</evidence>
<evidence type="ECO:0000313" key="2">
    <source>
        <dbReference type="EMBL" id="CAL1378373.1"/>
    </source>
</evidence>
<accession>A0AAV2DXV7</accession>
<reference evidence="2 3" key="1">
    <citation type="submission" date="2024-04" db="EMBL/GenBank/DDBJ databases">
        <authorList>
            <person name="Fracassetti M."/>
        </authorList>
    </citation>
    <scope>NUCLEOTIDE SEQUENCE [LARGE SCALE GENOMIC DNA]</scope>
</reference>
<dbReference type="AlphaFoldDB" id="A0AAV2DXV7"/>
<evidence type="ECO:0000313" key="3">
    <source>
        <dbReference type="Proteomes" id="UP001497516"/>
    </source>
</evidence>
<protein>
    <submittedName>
        <fullName evidence="2">Uncharacterized protein</fullName>
    </submittedName>
</protein>
<keyword evidence="3" id="KW-1185">Reference proteome</keyword>